<reference evidence="1" key="1">
    <citation type="submission" date="2014-11" db="EMBL/GenBank/DDBJ databases">
        <authorList>
            <person name="Amaro Gonzalez C."/>
        </authorList>
    </citation>
    <scope>NUCLEOTIDE SEQUENCE</scope>
</reference>
<sequence>MKVLQINLCLNNEKSFHIFTYSYKGKEHIAFYPVNGQALIYSNTCHLSILRQVSQLSHKLSLYLKK</sequence>
<dbReference type="EMBL" id="GBXM01069898">
    <property type="protein sequence ID" value="JAH38679.1"/>
    <property type="molecule type" value="Transcribed_RNA"/>
</dbReference>
<protein>
    <submittedName>
        <fullName evidence="1">Uncharacterized protein</fullName>
    </submittedName>
</protein>
<dbReference type="AlphaFoldDB" id="A0A0E9SB91"/>
<name>A0A0E9SB91_ANGAN</name>
<evidence type="ECO:0000313" key="1">
    <source>
        <dbReference type="EMBL" id="JAH38679.1"/>
    </source>
</evidence>
<proteinExistence type="predicted"/>
<accession>A0A0E9SB91</accession>
<reference evidence="1" key="2">
    <citation type="journal article" date="2015" name="Fish Shellfish Immunol.">
        <title>Early steps in the European eel (Anguilla anguilla)-Vibrio vulnificus interaction in the gills: Role of the RtxA13 toxin.</title>
        <authorList>
            <person name="Callol A."/>
            <person name="Pajuelo D."/>
            <person name="Ebbesson L."/>
            <person name="Teles M."/>
            <person name="MacKenzie S."/>
            <person name="Amaro C."/>
        </authorList>
    </citation>
    <scope>NUCLEOTIDE SEQUENCE</scope>
</reference>
<organism evidence="1">
    <name type="scientific">Anguilla anguilla</name>
    <name type="common">European freshwater eel</name>
    <name type="synonym">Muraena anguilla</name>
    <dbReference type="NCBI Taxonomy" id="7936"/>
    <lineage>
        <taxon>Eukaryota</taxon>
        <taxon>Metazoa</taxon>
        <taxon>Chordata</taxon>
        <taxon>Craniata</taxon>
        <taxon>Vertebrata</taxon>
        <taxon>Euteleostomi</taxon>
        <taxon>Actinopterygii</taxon>
        <taxon>Neopterygii</taxon>
        <taxon>Teleostei</taxon>
        <taxon>Anguilliformes</taxon>
        <taxon>Anguillidae</taxon>
        <taxon>Anguilla</taxon>
    </lineage>
</organism>